<dbReference type="GeneID" id="9183861"/>
<keyword evidence="6" id="KW-1185">Reference proteome</keyword>
<dbReference type="Pfam" id="PF00303">
    <property type="entry name" value="Thymidylat_synt"/>
    <property type="match status" value="1"/>
</dbReference>
<dbReference type="GO" id="GO:0005829">
    <property type="term" value="C:cytosol"/>
    <property type="evidence" value="ECO:0007669"/>
    <property type="project" value="TreeGrafter"/>
</dbReference>
<name>D5GD05_TUBMM</name>
<feature type="domain" description="Thymidylate synthase/dCMP hydroxymethylase" evidence="4">
    <location>
        <begin position="53"/>
        <end position="194"/>
    </location>
</feature>
<evidence type="ECO:0000256" key="3">
    <source>
        <dbReference type="SAM" id="MobiDB-lite"/>
    </source>
</evidence>
<evidence type="ECO:0000256" key="1">
    <source>
        <dbReference type="ARBA" id="ARBA00022603"/>
    </source>
</evidence>
<proteinExistence type="predicted"/>
<dbReference type="eggNOG" id="KOG0673">
    <property type="taxonomic scope" value="Eukaryota"/>
</dbReference>
<protein>
    <submittedName>
        <fullName evidence="5">(Perigord truffle) hypothetical protein</fullName>
    </submittedName>
</protein>
<dbReference type="GO" id="GO:0006231">
    <property type="term" value="P:dTMP biosynthetic process"/>
    <property type="evidence" value="ECO:0007669"/>
    <property type="project" value="TreeGrafter"/>
</dbReference>
<dbReference type="PANTHER" id="PTHR11548:SF2">
    <property type="entry name" value="THYMIDYLATE SYNTHASE"/>
    <property type="match status" value="1"/>
</dbReference>
<dbReference type="AlphaFoldDB" id="D5GD05"/>
<evidence type="ECO:0000259" key="4">
    <source>
        <dbReference type="Pfam" id="PF00303"/>
    </source>
</evidence>
<evidence type="ECO:0000256" key="2">
    <source>
        <dbReference type="ARBA" id="ARBA00022679"/>
    </source>
</evidence>
<feature type="region of interest" description="Disordered" evidence="3">
    <location>
        <begin position="213"/>
        <end position="237"/>
    </location>
</feature>
<keyword evidence="2" id="KW-0808">Transferase</keyword>
<gene>
    <name evidence="5" type="ORF">GSTUM_00006045001</name>
</gene>
<dbReference type="EMBL" id="FN430131">
    <property type="protein sequence ID" value="CAZ82398.1"/>
    <property type="molecule type" value="Genomic_DNA"/>
</dbReference>
<dbReference type="GO" id="GO:0004799">
    <property type="term" value="F:thymidylate synthase activity"/>
    <property type="evidence" value="ECO:0007669"/>
    <property type="project" value="TreeGrafter"/>
</dbReference>
<keyword evidence="1" id="KW-0489">Methyltransferase</keyword>
<organism evidence="5 6">
    <name type="scientific">Tuber melanosporum (strain Mel28)</name>
    <name type="common">Perigord black truffle</name>
    <dbReference type="NCBI Taxonomy" id="656061"/>
    <lineage>
        <taxon>Eukaryota</taxon>
        <taxon>Fungi</taxon>
        <taxon>Dikarya</taxon>
        <taxon>Ascomycota</taxon>
        <taxon>Pezizomycotina</taxon>
        <taxon>Pezizomycetes</taxon>
        <taxon>Pezizales</taxon>
        <taxon>Tuberaceae</taxon>
        <taxon>Tuber</taxon>
    </lineage>
</organism>
<dbReference type="InParanoid" id="D5GD05"/>
<dbReference type="Gene3D" id="3.30.572.10">
    <property type="entry name" value="Thymidylate synthase/dCMP hydroxymethylase domain"/>
    <property type="match status" value="1"/>
</dbReference>
<dbReference type="STRING" id="656061.D5GD05"/>
<dbReference type="GO" id="GO:0005739">
    <property type="term" value="C:mitochondrion"/>
    <property type="evidence" value="ECO:0007669"/>
    <property type="project" value="TreeGrafter"/>
</dbReference>
<dbReference type="InterPro" id="IPR045097">
    <property type="entry name" value="Thymidate_synth/dCMP_Mease"/>
</dbReference>
<evidence type="ECO:0000313" key="5">
    <source>
        <dbReference type="EMBL" id="CAZ82398.1"/>
    </source>
</evidence>
<dbReference type="KEGG" id="tml:GSTUM_00006045001"/>
<dbReference type="HOGENOM" id="CLU_1171348_0_0_1"/>
<dbReference type="InterPro" id="IPR023451">
    <property type="entry name" value="Thymidate_synth/dCMP_Mease_dom"/>
</dbReference>
<accession>D5GD05</accession>
<dbReference type="InterPro" id="IPR036926">
    <property type="entry name" value="Thymidate_synth/dCMP_Mease_sf"/>
</dbReference>
<dbReference type="RefSeq" id="XP_002838207.1">
    <property type="nucleotide sequence ID" value="XM_002838161.1"/>
</dbReference>
<dbReference type="PANTHER" id="PTHR11548">
    <property type="entry name" value="THYMIDYLATE SYNTHASE 1"/>
    <property type="match status" value="1"/>
</dbReference>
<evidence type="ECO:0000313" key="6">
    <source>
        <dbReference type="Proteomes" id="UP000006911"/>
    </source>
</evidence>
<feature type="compositionally biased region" description="Low complexity" evidence="3">
    <location>
        <begin position="217"/>
        <end position="228"/>
    </location>
</feature>
<reference evidence="5 6" key="1">
    <citation type="journal article" date="2010" name="Nature">
        <title>Perigord black truffle genome uncovers evolutionary origins and mechanisms of symbiosis.</title>
        <authorList>
            <person name="Martin F."/>
            <person name="Kohler A."/>
            <person name="Murat C."/>
            <person name="Balestrini R."/>
            <person name="Coutinho P.M."/>
            <person name="Jaillon O."/>
            <person name="Montanini B."/>
            <person name="Morin E."/>
            <person name="Noel B."/>
            <person name="Percudani R."/>
            <person name="Porcel B."/>
            <person name="Rubini A."/>
            <person name="Amicucci A."/>
            <person name="Amselem J."/>
            <person name="Anthouard V."/>
            <person name="Arcioni S."/>
            <person name="Artiguenave F."/>
            <person name="Aury J.M."/>
            <person name="Ballario P."/>
            <person name="Bolchi A."/>
            <person name="Brenna A."/>
            <person name="Brun A."/>
            <person name="Buee M."/>
            <person name="Cantarel B."/>
            <person name="Chevalier G."/>
            <person name="Couloux A."/>
            <person name="Da Silva C."/>
            <person name="Denoeud F."/>
            <person name="Duplessis S."/>
            <person name="Ghignone S."/>
            <person name="Hilselberger B."/>
            <person name="Iotti M."/>
            <person name="Marcais B."/>
            <person name="Mello A."/>
            <person name="Miranda M."/>
            <person name="Pacioni G."/>
            <person name="Quesneville H."/>
            <person name="Riccioni C."/>
            <person name="Ruotolo R."/>
            <person name="Splivallo R."/>
            <person name="Stocchi V."/>
            <person name="Tisserant E."/>
            <person name="Viscomi A.R."/>
            <person name="Zambonelli A."/>
            <person name="Zampieri E."/>
            <person name="Henrissat B."/>
            <person name="Lebrun M.H."/>
            <person name="Paolocci F."/>
            <person name="Bonfante P."/>
            <person name="Ottonello S."/>
            <person name="Wincker P."/>
        </authorList>
    </citation>
    <scope>NUCLEOTIDE SEQUENCE [LARGE SCALE GENOMIC DNA]</scope>
    <source>
        <strain evidence="5 6">Mel28</strain>
    </source>
</reference>
<dbReference type="SUPFAM" id="SSF55831">
    <property type="entry name" value="Thymidylate synthase/dCMP hydroxymethylase"/>
    <property type="match status" value="1"/>
</dbReference>
<sequence length="237" mass="27481">MGTVTCLLPTTIRPNLSPFHPHHPKSPQVQPTKMEKMFTSSTQRDNPTHQEYQYLDLVYNILTNGERRRDMCSTISYPFYTHPRRKHSLTNPHQLKRTRAGTISLFAPQQLRFNLKNNTFPLLTKKHVFHKAIIHEPLWFVSGSTSNAPLSAVGVKIWEENGSRAYLDSIGLTERAEGDLGPVYRFRLRHLGAKYVDCFHHYRRHFHPRYHFHHHPQSQIPASASAQSNHPSRNPVP</sequence>
<dbReference type="Proteomes" id="UP000006911">
    <property type="component" value="Unassembled WGS sequence"/>
</dbReference>
<dbReference type="GO" id="GO:0032259">
    <property type="term" value="P:methylation"/>
    <property type="evidence" value="ECO:0007669"/>
    <property type="project" value="UniProtKB-KW"/>
</dbReference>